<dbReference type="SUPFAM" id="SSF52540">
    <property type="entry name" value="P-loop containing nucleoside triphosphate hydrolases"/>
    <property type="match status" value="1"/>
</dbReference>
<evidence type="ECO:0000313" key="4">
    <source>
        <dbReference type="Proteomes" id="UP000016638"/>
    </source>
</evidence>
<evidence type="ECO:0000313" key="3">
    <source>
        <dbReference type="EMBL" id="ERL06840.1"/>
    </source>
</evidence>
<dbReference type="AlphaFoldDB" id="U2TK60"/>
<dbReference type="Proteomes" id="UP000016638">
    <property type="component" value="Unassembled WGS sequence"/>
</dbReference>
<reference evidence="3 4" key="1">
    <citation type="submission" date="2013-08" db="EMBL/GenBank/DDBJ databases">
        <authorList>
            <person name="Durkin A.S."/>
            <person name="Haft D.R."/>
            <person name="McCorrison J."/>
            <person name="Torralba M."/>
            <person name="Gillis M."/>
            <person name="Haft D.H."/>
            <person name="Methe B."/>
            <person name="Sutton G."/>
            <person name="Nelson K.E."/>
        </authorList>
    </citation>
    <scope>NUCLEOTIDE SEQUENCE [LARGE SCALE GENOMIC DNA]</scope>
    <source>
        <strain evidence="3 4">F0195</strain>
    </source>
</reference>
<comment type="caution">
    <text evidence="3">The sequence shown here is derived from an EMBL/GenBank/DDBJ whole genome shotgun (WGS) entry which is preliminary data.</text>
</comment>
<dbReference type="RefSeq" id="WP_021726908.1">
    <property type="nucleotide sequence ID" value="NZ_AWEZ01000062.1"/>
</dbReference>
<dbReference type="InterPro" id="IPR027417">
    <property type="entry name" value="P-loop_NTPase"/>
</dbReference>
<protein>
    <submittedName>
        <fullName evidence="3">AAA-like domain protein</fullName>
    </submittedName>
</protein>
<feature type="region of interest" description="Disordered" evidence="1">
    <location>
        <begin position="1"/>
        <end position="22"/>
    </location>
</feature>
<accession>U2TK60</accession>
<name>U2TK60_9ACTN</name>
<dbReference type="InterPro" id="IPR043964">
    <property type="entry name" value="P-loop_TraG"/>
</dbReference>
<organism evidence="3 4">
    <name type="scientific">Olsenella profusa F0195</name>
    <dbReference type="NCBI Taxonomy" id="1125712"/>
    <lineage>
        <taxon>Bacteria</taxon>
        <taxon>Bacillati</taxon>
        <taxon>Actinomycetota</taxon>
        <taxon>Coriobacteriia</taxon>
        <taxon>Coriobacteriales</taxon>
        <taxon>Atopobiaceae</taxon>
        <taxon>Olsenella</taxon>
    </lineage>
</organism>
<evidence type="ECO:0000256" key="1">
    <source>
        <dbReference type="SAM" id="MobiDB-lite"/>
    </source>
</evidence>
<feature type="region of interest" description="Disordered" evidence="1">
    <location>
        <begin position="55"/>
        <end position="76"/>
    </location>
</feature>
<sequence>MDRDTTTPAGGPTPLSDELRKRAGEMLATNASRLRLSLRERRAALRELRRARRDAQEAIRASKRESAKASADAARRYKSVAQQLRDRDKALSDRTRRQRAARARARDVYGAIGFDRMFRDGICEVEEGLYSETMRFTDVSYQSAREDSQTGTWKSMCSLLDWFGASNLVQYTITNTPLPPEEIGRRRFFDPDSCGDNAGLAIQYNRILNDKLREGCSNLRRGLYVTYSVEAPDPDHAVRELAAARSHVRQELASVRSMPSVLDGRARLELISSLTRPGKPFDFDYDRDLSIHSPLTAKDWVCPQTLDFHPAGPDATCFRSDDMWCQVLVMRESFSSELTDRCISDLLDLAIPMAVSWNLQPIDSTKAVQMVKQQAAWVQKETIDHQQRALRSGYDYTLIPPELKEMTSENDKLLHYLLHGQQHLYLMSGVVYTYAPTRDQLNEQVVNIIGTAQAAGIPLSTFDLRQREGLNTVLPLGHNHVNVYRDLITAEAAIMMPFTTQELDQQGGGYYGQNRISNNLVVCNRKALMSPHGFICGMSGSGKSFAVKREIENTILSEPRSEININDVTGEYEYLTAANHGQELRLGPDARIFINPFDMSDAEGLSWPAALAGKVDAISAMTSAIMAEGGEALSMKQRTVISRSVDAAYRQAHERSGPDAAPTLEDFCRMLEETPGDMGRSEALELRVVYDRFVSGPMSFLNHQSNIDYTNRIISWDTRDVPADMRVFVMLATLEAQRNRMFYNYSRGVPTYIYIDEVQSLFEHPAIITYLARLWRESRKFGGIMTGMTQDATAIANHKEASAILNQSGFFLLLRQPDADRAFWAESRGLSDREVEAIDDTCRPGQGLLIADAARVPITDDFPTGNDLYDMFDTSPEEYARRLAGLRQAGRAR</sequence>
<gene>
    <name evidence="3" type="ORF">HMPREF1316_0504</name>
</gene>
<dbReference type="Pfam" id="PF19044">
    <property type="entry name" value="P-loop_TraG"/>
    <property type="match status" value="1"/>
</dbReference>
<feature type="domain" description="TraG P-loop" evidence="2">
    <location>
        <begin position="532"/>
        <end position="834"/>
    </location>
</feature>
<feature type="compositionally biased region" description="Basic and acidic residues" evidence="1">
    <location>
        <begin position="55"/>
        <end position="67"/>
    </location>
</feature>
<dbReference type="EMBL" id="AWEZ01000062">
    <property type="protein sequence ID" value="ERL06840.1"/>
    <property type="molecule type" value="Genomic_DNA"/>
</dbReference>
<dbReference type="InterPro" id="IPR051162">
    <property type="entry name" value="T4SS_component"/>
</dbReference>
<keyword evidence="4" id="KW-1185">Reference proteome</keyword>
<evidence type="ECO:0000259" key="2">
    <source>
        <dbReference type="Pfam" id="PF19044"/>
    </source>
</evidence>
<dbReference type="eggNOG" id="COG3451">
    <property type="taxonomic scope" value="Bacteria"/>
</dbReference>
<dbReference type="STRING" id="1125712.HMPREF1316_0504"/>
<proteinExistence type="predicted"/>
<dbReference type="NCBIfam" id="NF045971">
    <property type="entry name" value="conju_CD1110"/>
    <property type="match status" value="1"/>
</dbReference>
<dbReference type="Gene3D" id="1.10.8.730">
    <property type="match status" value="1"/>
</dbReference>
<dbReference type="Gene3D" id="3.40.50.300">
    <property type="entry name" value="P-loop containing nucleotide triphosphate hydrolases"/>
    <property type="match status" value="1"/>
</dbReference>
<dbReference type="PANTHER" id="PTHR30121">
    <property type="entry name" value="UNCHARACTERIZED PROTEIN YJGR-RELATED"/>
    <property type="match status" value="1"/>
</dbReference>
<dbReference type="PATRIC" id="fig|1125712.3.peg.1928"/>
<dbReference type="PANTHER" id="PTHR30121:SF6">
    <property type="entry name" value="SLR6007 PROTEIN"/>
    <property type="match status" value="1"/>
</dbReference>